<dbReference type="Pfam" id="PF00109">
    <property type="entry name" value="ketoacyl-synt"/>
    <property type="match status" value="1"/>
</dbReference>
<evidence type="ECO:0000256" key="4">
    <source>
        <dbReference type="PROSITE-ProRule" id="PRU01363"/>
    </source>
</evidence>
<dbReference type="SUPFAM" id="SSF55048">
    <property type="entry name" value="Probable ACP-binding domain of malonyl-CoA ACP transacylase"/>
    <property type="match status" value="1"/>
</dbReference>
<dbReference type="InterPro" id="IPR016035">
    <property type="entry name" value="Acyl_Trfase/lysoPLipase"/>
</dbReference>
<dbReference type="InterPro" id="IPR020806">
    <property type="entry name" value="PKS_PP-bd"/>
</dbReference>
<feature type="domain" description="Carrier" evidence="6">
    <location>
        <begin position="1390"/>
        <end position="1467"/>
    </location>
</feature>
<dbReference type="Pfam" id="PF00550">
    <property type="entry name" value="PP-binding"/>
    <property type="match status" value="2"/>
</dbReference>
<dbReference type="SMART" id="SM00827">
    <property type="entry name" value="PKS_AT"/>
    <property type="match status" value="1"/>
</dbReference>
<evidence type="ECO:0000259" key="6">
    <source>
        <dbReference type="PROSITE" id="PS50075"/>
    </source>
</evidence>
<feature type="region of interest" description="C-terminal hotdog fold" evidence="4">
    <location>
        <begin position="1208"/>
        <end position="1355"/>
    </location>
</feature>
<feature type="domain" description="Ketosynthase family 3 (KS3)" evidence="7">
    <location>
        <begin position="135"/>
        <end position="566"/>
    </location>
</feature>
<dbReference type="PROSITE" id="PS50075">
    <property type="entry name" value="CARRIER"/>
    <property type="match status" value="2"/>
</dbReference>
<dbReference type="InterPro" id="IPR016036">
    <property type="entry name" value="Malonyl_transacylase_ACP-bd"/>
</dbReference>
<dbReference type="SMART" id="SM00823">
    <property type="entry name" value="PKS_PP"/>
    <property type="match status" value="2"/>
</dbReference>
<dbReference type="Gene3D" id="3.40.366.10">
    <property type="entry name" value="Malonyl-Coenzyme A Acyl Carrier Protein, domain 2"/>
    <property type="match status" value="1"/>
</dbReference>
<evidence type="ECO:0000256" key="3">
    <source>
        <dbReference type="ARBA" id="ARBA00022679"/>
    </source>
</evidence>
<feature type="active site" description="Proton acceptor; for dehydratase activity" evidence="4">
    <location>
        <position position="1081"/>
    </location>
</feature>
<dbReference type="SUPFAM" id="SSF47336">
    <property type="entry name" value="ACP-like"/>
    <property type="match status" value="2"/>
</dbReference>
<dbReference type="PROSITE" id="PS52004">
    <property type="entry name" value="KS3_2"/>
    <property type="match status" value="1"/>
</dbReference>
<keyword evidence="3" id="KW-0808">Transferase</keyword>
<dbReference type="InterPro" id="IPR009081">
    <property type="entry name" value="PP-bd_ACP"/>
</dbReference>
<dbReference type="InterPro" id="IPR029058">
    <property type="entry name" value="AB_hydrolase_fold"/>
</dbReference>
<dbReference type="InterPro" id="IPR014031">
    <property type="entry name" value="Ketoacyl_synth_C"/>
</dbReference>
<dbReference type="CDD" id="cd00833">
    <property type="entry name" value="PKS"/>
    <property type="match status" value="1"/>
</dbReference>
<feature type="region of interest" description="Disordered" evidence="5">
    <location>
        <begin position="1479"/>
        <end position="1499"/>
    </location>
</feature>
<evidence type="ECO:0000256" key="5">
    <source>
        <dbReference type="SAM" id="MobiDB-lite"/>
    </source>
</evidence>
<dbReference type="InterPro" id="IPR042104">
    <property type="entry name" value="PKS_dehydratase_sf"/>
</dbReference>
<organism evidence="9 10">
    <name type="scientific">Heterodermia speciosa</name>
    <dbReference type="NCBI Taxonomy" id="116794"/>
    <lineage>
        <taxon>Eukaryota</taxon>
        <taxon>Fungi</taxon>
        <taxon>Dikarya</taxon>
        <taxon>Ascomycota</taxon>
        <taxon>Pezizomycotina</taxon>
        <taxon>Lecanoromycetes</taxon>
        <taxon>OSLEUM clade</taxon>
        <taxon>Lecanoromycetidae</taxon>
        <taxon>Caliciales</taxon>
        <taxon>Physciaceae</taxon>
        <taxon>Heterodermia</taxon>
    </lineage>
</organism>
<dbReference type="SUPFAM" id="SSF53474">
    <property type="entry name" value="alpha/beta-Hydrolases"/>
    <property type="match status" value="1"/>
</dbReference>
<dbReference type="Pfam" id="PF02801">
    <property type="entry name" value="Ketoacyl-synt_C"/>
    <property type="match status" value="1"/>
</dbReference>
<evidence type="ECO:0008006" key="11">
    <source>
        <dbReference type="Google" id="ProtNLM"/>
    </source>
</evidence>
<feature type="region of interest" description="N-terminal hotdog fold" evidence="4">
    <location>
        <begin position="1049"/>
        <end position="1180"/>
    </location>
</feature>
<evidence type="ECO:0000259" key="8">
    <source>
        <dbReference type="PROSITE" id="PS52019"/>
    </source>
</evidence>
<dbReference type="SUPFAM" id="SSF52151">
    <property type="entry name" value="FabD/lysophospholipase-like"/>
    <property type="match status" value="1"/>
</dbReference>
<feature type="domain" description="PKS/mFAS DH" evidence="8">
    <location>
        <begin position="1049"/>
        <end position="1355"/>
    </location>
</feature>
<keyword evidence="2" id="KW-0597">Phosphoprotein</keyword>
<dbReference type="Gene3D" id="3.30.70.3290">
    <property type="match status" value="1"/>
</dbReference>
<dbReference type="NCBIfam" id="TIGR04532">
    <property type="entry name" value="PT_fungal_PKS"/>
    <property type="match status" value="1"/>
</dbReference>
<sequence>MASKAKLPIAAAFHAQELGEPNAGKIVGTSSLLDRPLSQHLQIFSTSSGKPYTASNLRDLLCQIMIDILREPLKWPKMVDEIVSRLCSQEISFMAVGPTNAASPFCKALRTAGIKVVDMEAEKPILITHPTRGEPGDIAIVGMSGRFPGSESLEGFWRNLEDGRDHVRQIPSDRFDVDTHFDPDGKVKNTTMTPFGCFIDRPGVFDRQLFNLSPREVKQTDPGQRLLLTTTYEALEMAGYYPDGSRSTNRRRIGTYFGQTLDDWREHNAAQDIDMYYVTGGIRAFGPGRVNYHFKWEGPSISLDTACSSSSVAIQMACSALSSRECDTAVAGGANILTGSDMFAGLSRGNFLSTTGNCKTFDATADGYCRGDGVGTVILKRLDDAVADRDNIQALIKAVATNHSAQAISITHPHSETQQRLYRKVLDDACIDPQDIDYVEMHGTGTQAGDAAEFQSVSGVFSGGRDSQVPLCIGTVKPNVGHGEAAAGITSLIKTILMLRKNTIPPHIGIKTSVNPKLSTMDAFKIRLATNGPIPFTARPHGDGKRRIMLNNFSAAGGNTSLILEESIEQSIAAEDPRSTQVIAVSARTATSLKQNIQLLSTFLDDNPQTKLADMAYTTTARRIHHVFRQAYAVTSTEGLKQLFTNDLASQKERKRVDESIRIAYVFTGQGSQYAGMGAQLFETCTAFREDILDYDNICTQHGFPSFLNLITDPDIDVSSLSATQVQLGIVSVELALANLWQSWGLEANVVIGHSLGEYPALCTAGVLSSSDMLFLVGTRAQLMQQKCTTGTHAMLAAQLPAGTLREMFFDGQGHPSWEISCINGPNASVISGEIEDITKLSVQLQAINVKTTYLAVPFAFHSAQISPIVDSFEEAARDICFAKPNIPVASTLLGHLVLDEGIFTANYLARQVRNPVDFMGALRDCESKHLADDRSLWLECGPGTSCLSMVRSTFGNPVDRSLPSLKRNEAPWTTIAKSVSNAYNSGADLRWTDYERQYLSSLKLLELPRYAFDLDNYWLQYEGDWSIRKGDYPSVEPSVSQFMTPCLQKVASERFGNDSASVTFVSSLAEVKFKTMVGGHRVNGHALCPSSIYADMAFTAASYIHSRLEPHTPAPAMDVCDMEIFQPLIAKSDSSTQSVLVTAERVPGSGLVELRFSSQDDSGSKEHAHCKVKSGDGKEWMGTWAESANAVEERINVLQQSAKDGKADKILKRMVYRLFQAVVNYDDPYHTLEEVAMDCDNHEATARVKFQTVADRSFVYCPYWIDSIAQLGGFILNGNPTTPEDQVYLSHGWGSMRIVGRLSDVQSYRSYVHMQPTGTRGVLMGNVYMFDEEGRIVSVCRDLKFQQMKRAVLHNLLAAGAGGPKDDRATAVHRPQRTVAKARAAPASSPQGAAYSAILAAIYAEIGIDGKELVDNTTWDELGVDSMLTISILSKMRPLTTLDMPSSLLDDYPTIAQLRGFFEKDTGPANLHIHSGMSNTDAQDSGITSPSSPSFGTCASTPPSEILDDMPTILSIIAMEIGIKVSDIEPATRFDDLGIDSLLSISILASIKDQTGRSLPSSFFTDHPTTAAMRTALEVPSNLPRASTAGSLELLAEKPAESIIKSPPAEPATTTTADAAARRTTDFKSISVPLHDTTSPSTCALIFLPDGSGSAQSYALFPEPASSIPIYGLDSPFYTCPLDYSLSFSAVASVYVDAIRKIQPHGPYLLGGWSLGGIHAFEAARQLLEQGEEVRGLFLIDSPCPGTLPPLPAPTFDILEQAGIFEGMKRMGRGIPLATKQHFLKSVEALENWTPEPMGRKRGPGKVVVVWGKDGMWEGVSEADMRKGEMASDEEIGSAAKDWLLGKRSDYGPCGWDQLTGREVECHVVAGNHFSIMKAPKIDRVRKIIMKIVEEII</sequence>
<name>A0A8H3IV72_9LECA</name>
<dbReference type="EMBL" id="CAJPDS010000046">
    <property type="protein sequence ID" value="CAF9928014.1"/>
    <property type="molecule type" value="Genomic_DNA"/>
</dbReference>
<dbReference type="PROSITE" id="PS00606">
    <property type="entry name" value="KS3_1"/>
    <property type="match status" value="1"/>
</dbReference>
<dbReference type="Pfam" id="PF00975">
    <property type="entry name" value="Thioesterase"/>
    <property type="match status" value="1"/>
</dbReference>
<evidence type="ECO:0000313" key="10">
    <source>
        <dbReference type="Proteomes" id="UP000664521"/>
    </source>
</evidence>
<dbReference type="PANTHER" id="PTHR43775:SF37">
    <property type="entry name" value="SI:DKEY-61P9.11"/>
    <property type="match status" value="1"/>
</dbReference>
<evidence type="ECO:0000259" key="7">
    <source>
        <dbReference type="PROSITE" id="PS52004"/>
    </source>
</evidence>
<keyword evidence="10" id="KW-1185">Reference proteome</keyword>
<dbReference type="Gene3D" id="1.10.1200.10">
    <property type="entry name" value="ACP-like"/>
    <property type="match status" value="2"/>
</dbReference>
<dbReference type="InterPro" id="IPR036736">
    <property type="entry name" value="ACP-like_sf"/>
</dbReference>
<dbReference type="InterPro" id="IPR014030">
    <property type="entry name" value="Ketoacyl_synth_N"/>
</dbReference>
<evidence type="ECO:0000256" key="1">
    <source>
        <dbReference type="ARBA" id="ARBA00022450"/>
    </source>
</evidence>
<dbReference type="InterPro" id="IPR014043">
    <property type="entry name" value="Acyl_transferase_dom"/>
</dbReference>
<dbReference type="InterPro" id="IPR016039">
    <property type="entry name" value="Thiolase-like"/>
</dbReference>
<feature type="domain" description="Carrier" evidence="6">
    <location>
        <begin position="1505"/>
        <end position="1582"/>
    </location>
</feature>
<dbReference type="Proteomes" id="UP000664521">
    <property type="component" value="Unassembled WGS sequence"/>
</dbReference>
<dbReference type="SMART" id="SM00825">
    <property type="entry name" value="PKS_KS"/>
    <property type="match status" value="1"/>
</dbReference>
<proteinExistence type="predicted"/>
<dbReference type="GO" id="GO:0006633">
    <property type="term" value="P:fatty acid biosynthetic process"/>
    <property type="evidence" value="ECO:0007669"/>
    <property type="project" value="InterPro"/>
</dbReference>
<dbReference type="Gene3D" id="3.40.50.1820">
    <property type="entry name" value="alpha/beta hydrolase"/>
    <property type="match status" value="1"/>
</dbReference>
<keyword evidence="1" id="KW-0596">Phosphopantetheine</keyword>
<dbReference type="GO" id="GO:0004312">
    <property type="term" value="F:fatty acid synthase activity"/>
    <property type="evidence" value="ECO:0007669"/>
    <property type="project" value="TreeGrafter"/>
</dbReference>
<dbReference type="InterPro" id="IPR001227">
    <property type="entry name" value="Ac_transferase_dom_sf"/>
</dbReference>
<dbReference type="GO" id="GO:0031177">
    <property type="term" value="F:phosphopantetheine binding"/>
    <property type="evidence" value="ECO:0007669"/>
    <property type="project" value="InterPro"/>
</dbReference>
<comment type="caution">
    <text evidence="9">The sequence shown here is derived from an EMBL/GenBank/DDBJ whole genome shotgun (WGS) entry which is preliminary data.</text>
</comment>
<dbReference type="InterPro" id="IPR049900">
    <property type="entry name" value="PKS_mFAS_DH"/>
</dbReference>
<dbReference type="InterPro" id="IPR020841">
    <property type="entry name" value="PKS_Beta-ketoAc_synthase_dom"/>
</dbReference>
<dbReference type="InterPro" id="IPR018201">
    <property type="entry name" value="Ketoacyl_synth_AS"/>
</dbReference>
<dbReference type="Pfam" id="PF00698">
    <property type="entry name" value="Acyl_transf_1"/>
    <property type="match status" value="1"/>
</dbReference>
<feature type="active site" description="Proton donor; for dehydratase activity" evidence="4">
    <location>
        <position position="1267"/>
    </location>
</feature>
<dbReference type="SUPFAM" id="SSF53901">
    <property type="entry name" value="Thiolase-like"/>
    <property type="match status" value="1"/>
</dbReference>
<dbReference type="Gene3D" id="3.30.70.250">
    <property type="entry name" value="Malonyl-CoA ACP transacylase, ACP-binding"/>
    <property type="match status" value="1"/>
</dbReference>
<evidence type="ECO:0000256" key="2">
    <source>
        <dbReference type="ARBA" id="ARBA00022553"/>
    </source>
</evidence>
<dbReference type="Pfam" id="PF22621">
    <property type="entry name" value="CurL-like_PKS_C"/>
    <property type="match status" value="1"/>
</dbReference>
<evidence type="ECO:0000313" key="9">
    <source>
        <dbReference type="EMBL" id="CAF9928014.1"/>
    </source>
</evidence>
<protein>
    <recommendedName>
        <fullName evidence="11">Polyketide synthase</fullName>
    </recommendedName>
</protein>
<dbReference type="PANTHER" id="PTHR43775">
    <property type="entry name" value="FATTY ACID SYNTHASE"/>
    <property type="match status" value="1"/>
</dbReference>
<dbReference type="Gene3D" id="3.10.129.110">
    <property type="entry name" value="Polyketide synthase dehydratase"/>
    <property type="match status" value="1"/>
</dbReference>
<dbReference type="GO" id="GO:0044550">
    <property type="term" value="P:secondary metabolite biosynthetic process"/>
    <property type="evidence" value="ECO:0007669"/>
    <property type="project" value="TreeGrafter"/>
</dbReference>
<reference evidence="9" key="1">
    <citation type="submission" date="2021-03" db="EMBL/GenBank/DDBJ databases">
        <authorList>
            <person name="Tagirdzhanova G."/>
        </authorList>
    </citation>
    <scope>NUCLEOTIDE SEQUENCE</scope>
</reference>
<dbReference type="Gene3D" id="3.40.47.10">
    <property type="match status" value="1"/>
</dbReference>
<dbReference type="PROSITE" id="PS52019">
    <property type="entry name" value="PKS_MFAS_DH"/>
    <property type="match status" value="1"/>
</dbReference>
<dbReference type="InterPro" id="IPR001031">
    <property type="entry name" value="Thioesterase"/>
</dbReference>
<accession>A0A8H3IV72</accession>
<gene>
    <name evidence="9" type="ORF">HETSPECPRED_006729</name>
</gene>
<dbReference type="OrthoDB" id="329835at2759"/>
<dbReference type="GO" id="GO:0004315">
    <property type="term" value="F:3-oxoacyl-[acyl-carrier-protein] synthase activity"/>
    <property type="evidence" value="ECO:0007669"/>
    <property type="project" value="InterPro"/>
</dbReference>
<dbReference type="InterPro" id="IPR050091">
    <property type="entry name" value="PKS_NRPS_Biosynth_Enz"/>
</dbReference>
<dbReference type="InterPro" id="IPR030918">
    <property type="entry name" value="PT_fungal_PKS"/>
</dbReference>